<gene>
    <name evidence="5" type="ORF">KSX_43770</name>
</gene>
<dbReference type="PROSITE" id="PS50110">
    <property type="entry name" value="RESPONSE_REGULATORY"/>
    <property type="match status" value="1"/>
</dbReference>
<organism evidence="5 6">
    <name type="scientific">Ktedonospora formicarum</name>
    <dbReference type="NCBI Taxonomy" id="2778364"/>
    <lineage>
        <taxon>Bacteria</taxon>
        <taxon>Bacillati</taxon>
        <taxon>Chloroflexota</taxon>
        <taxon>Ktedonobacteria</taxon>
        <taxon>Ktedonobacterales</taxon>
        <taxon>Ktedonobacteraceae</taxon>
        <taxon>Ktedonospora</taxon>
    </lineage>
</organism>
<keyword evidence="2" id="KW-0902">Two-component regulatory system</keyword>
<keyword evidence="1 3" id="KW-0597">Phosphoprotein</keyword>
<dbReference type="InterPro" id="IPR011006">
    <property type="entry name" value="CheY-like_superfamily"/>
</dbReference>
<protein>
    <recommendedName>
        <fullName evidence="4">Response regulatory domain-containing protein</fullName>
    </recommendedName>
</protein>
<evidence type="ECO:0000256" key="1">
    <source>
        <dbReference type="ARBA" id="ARBA00022553"/>
    </source>
</evidence>
<evidence type="ECO:0000256" key="3">
    <source>
        <dbReference type="PROSITE-ProRule" id="PRU00169"/>
    </source>
</evidence>
<evidence type="ECO:0000313" key="5">
    <source>
        <dbReference type="EMBL" id="GHO46214.1"/>
    </source>
</evidence>
<keyword evidence="6" id="KW-1185">Reference proteome</keyword>
<dbReference type="Proteomes" id="UP000612362">
    <property type="component" value="Unassembled WGS sequence"/>
</dbReference>
<dbReference type="SMART" id="SM00448">
    <property type="entry name" value="REC"/>
    <property type="match status" value="1"/>
</dbReference>
<dbReference type="CDD" id="cd00156">
    <property type="entry name" value="REC"/>
    <property type="match status" value="1"/>
</dbReference>
<dbReference type="AlphaFoldDB" id="A0A8J3HYR9"/>
<reference evidence="5" key="1">
    <citation type="submission" date="2020-10" db="EMBL/GenBank/DDBJ databases">
        <title>Taxonomic study of unclassified bacteria belonging to the class Ktedonobacteria.</title>
        <authorList>
            <person name="Yabe S."/>
            <person name="Wang C.M."/>
            <person name="Zheng Y."/>
            <person name="Sakai Y."/>
            <person name="Cavaletti L."/>
            <person name="Monciardini P."/>
            <person name="Donadio S."/>
        </authorList>
    </citation>
    <scope>NUCLEOTIDE SEQUENCE</scope>
    <source>
        <strain evidence="5">SOSP1-1</strain>
    </source>
</reference>
<accession>A0A8J3HYR9</accession>
<comment type="caution">
    <text evidence="5">The sequence shown here is derived from an EMBL/GenBank/DDBJ whole genome shotgun (WGS) entry which is preliminary data.</text>
</comment>
<dbReference type="Pfam" id="PF00072">
    <property type="entry name" value="Response_reg"/>
    <property type="match status" value="1"/>
</dbReference>
<evidence type="ECO:0000259" key="4">
    <source>
        <dbReference type="PROSITE" id="PS50110"/>
    </source>
</evidence>
<dbReference type="RefSeq" id="WP_220195604.1">
    <property type="nucleotide sequence ID" value="NZ_BNJF01000002.1"/>
</dbReference>
<feature type="modified residue" description="4-aspartylphosphate" evidence="3">
    <location>
        <position position="65"/>
    </location>
</feature>
<proteinExistence type="predicted"/>
<dbReference type="Gene3D" id="3.40.50.2300">
    <property type="match status" value="1"/>
</dbReference>
<dbReference type="GO" id="GO:0000160">
    <property type="term" value="P:phosphorelay signal transduction system"/>
    <property type="evidence" value="ECO:0007669"/>
    <property type="project" value="UniProtKB-KW"/>
</dbReference>
<dbReference type="SUPFAM" id="SSF52172">
    <property type="entry name" value="CheY-like"/>
    <property type="match status" value="1"/>
</dbReference>
<evidence type="ECO:0000256" key="2">
    <source>
        <dbReference type="ARBA" id="ARBA00023012"/>
    </source>
</evidence>
<dbReference type="InterPro" id="IPR050595">
    <property type="entry name" value="Bact_response_regulator"/>
</dbReference>
<dbReference type="PANTHER" id="PTHR44591">
    <property type="entry name" value="STRESS RESPONSE REGULATOR PROTEIN 1"/>
    <property type="match status" value="1"/>
</dbReference>
<name>A0A8J3HYR9_9CHLR</name>
<evidence type="ECO:0000313" key="6">
    <source>
        <dbReference type="Proteomes" id="UP000612362"/>
    </source>
</evidence>
<dbReference type="InterPro" id="IPR001789">
    <property type="entry name" value="Sig_transdc_resp-reg_receiver"/>
</dbReference>
<dbReference type="EMBL" id="BNJF01000002">
    <property type="protein sequence ID" value="GHO46214.1"/>
    <property type="molecule type" value="Genomic_DNA"/>
</dbReference>
<feature type="domain" description="Response regulatory" evidence="4">
    <location>
        <begin position="15"/>
        <end position="130"/>
    </location>
</feature>
<sequence>MYHTNEQNLERSSKYILIVEDDAEIGLFLTEAIKQETPHRAVLAFTASEALALLKHDRPDLFICDYRLPDVNGFTLYQTIRAMDIFDDVPVVLISAMPELMNIPVEHNKLLRLQKPIELDEFLYLVNTLL</sequence>
<dbReference type="PANTHER" id="PTHR44591:SF14">
    <property type="entry name" value="PROTEIN PILG"/>
    <property type="match status" value="1"/>
</dbReference>